<gene>
    <name evidence="5" type="ORF">Prum_009390</name>
</gene>
<dbReference type="EMBL" id="BLPG01000001">
    <property type="protein sequence ID" value="GFJ87297.1"/>
    <property type="molecule type" value="Genomic_DNA"/>
</dbReference>
<dbReference type="InterPro" id="IPR028082">
    <property type="entry name" value="Peripla_BP_I"/>
</dbReference>
<evidence type="ECO:0000313" key="5">
    <source>
        <dbReference type="EMBL" id="GFJ87297.1"/>
    </source>
</evidence>
<dbReference type="PANTHER" id="PTHR30483">
    <property type="entry name" value="LEUCINE-SPECIFIC-BINDING PROTEIN"/>
    <property type="match status" value="1"/>
</dbReference>
<evidence type="ECO:0000259" key="4">
    <source>
        <dbReference type="Pfam" id="PF13458"/>
    </source>
</evidence>
<feature type="chain" id="PRO_5038426979" evidence="3">
    <location>
        <begin position="21"/>
        <end position="392"/>
    </location>
</feature>
<reference evidence="5 6" key="1">
    <citation type="submission" date="2020-03" db="EMBL/GenBank/DDBJ databases">
        <title>Whole genome shotgun sequence of Phytohabitans rumicis NBRC 108638.</title>
        <authorList>
            <person name="Komaki H."/>
            <person name="Tamura T."/>
        </authorList>
    </citation>
    <scope>NUCLEOTIDE SEQUENCE [LARGE SCALE GENOMIC DNA]</scope>
    <source>
        <strain evidence="5 6">NBRC 108638</strain>
    </source>
</reference>
<proteinExistence type="inferred from homology"/>
<accession>A0A6V8KZM9</accession>
<dbReference type="RefSeq" id="WP_173074198.1">
    <property type="nucleotide sequence ID" value="NZ_BAABJB010000016.1"/>
</dbReference>
<reference evidence="5 6" key="2">
    <citation type="submission" date="2020-03" db="EMBL/GenBank/DDBJ databases">
        <authorList>
            <person name="Ichikawa N."/>
            <person name="Kimura A."/>
            <person name="Kitahashi Y."/>
            <person name="Uohara A."/>
        </authorList>
    </citation>
    <scope>NUCLEOTIDE SEQUENCE [LARGE SCALE GENOMIC DNA]</scope>
    <source>
        <strain evidence="5 6">NBRC 108638</strain>
    </source>
</reference>
<dbReference type="SUPFAM" id="SSF53822">
    <property type="entry name" value="Periplasmic binding protein-like I"/>
    <property type="match status" value="1"/>
</dbReference>
<organism evidence="5 6">
    <name type="scientific">Phytohabitans rumicis</name>
    <dbReference type="NCBI Taxonomy" id="1076125"/>
    <lineage>
        <taxon>Bacteria</taxon>
        <taxon>Bacillati</taxon>
        <taxon>Actinomycetota</taxon>
        <taxon>Actinomycetes</taxon>
        <taxon>Micromonosporales</taxon>
        <taxon>Micromonosporaceae</taxon>
    </lineage>
</organism>
<dbReference type="AlphaFoldDB" id="A0A6V8KZM9"/>
<dbReference type="PROSITE" id="PS51257">
    <property type="entry name" value="PROKAR_LIPOPROTEIN"/>
    <property type="match status" value="1"/>
</dbReference>
<dbReference type="Gene3D" id="3.40.50.2300">
    <property type="match status" value="2"/>
</dbReference>
<comment type="similarity">
    <text evidence="1">Belongs to the leucine-binding protein family.</text>
</comment>
<sequence>MVRKMVAAALAAVTAAGLTACGGGSSGDGADEVVIGASMMLSGQVNLETIRDGYQWAVDEANAAGGIDVGGTKRKVTLKILDNRGDTSTMVQQVRGLALEDKATALLGSCCQQNIDMSAQADSLQIPLVMGALPIELRPEGKGYVWDSFQSLDAGANGFFEVAASTDTNKKVLLITNNDAQGESTAELYTGLSAKAGFTIAAKSAAPAGTTDYADAIGKAKSAGAEVLIAVMTPPDCFAMWKQMKALGYAPKVAIGIQCAQTPGWTSLGELGAGTLVQMNWTRTSGLPKADEVVSKYAAKYPNDNDLSSVAIGYHEASILLAAITKAGSTDRKKVNEALARTDISSALGSVKYTDNKSATPSFIGQWNADGSITQVWPKQGGSALQALSGLS</sequence>
<comment type="caution">
    <text evidence="5">The sequence shown here is derived from an EMBL/GenBank/DDBJ whole genome shotgun (WGS) entry which is preliminary data.</text>
</comment>
<feature type="domain" description="Leucine-binding protein" evidence="4">
    <location>
        <begin position="34"/>
        <end position="371"/>
    </location>
</feature>
<protein>
    <submittedName>
        <fullName evidence="5">ABC transporter substrate-binding protein</fullName>
    </submittedName>
</protein>
<evidence type="ECO:0000256" key="2">
    <source>
        <dbReference type="ARBA" id="ARBA00022729"/>
    </source>
</evidence>
<evidence type="ECO:0000256" key="1">
    <source>
        <dbReference type="ARBA" id="ARBA00010062"/>
    </source>
</evidence>
<dbReference type="InterPro" id="IPR051010">
    <property type="entry name" value="BCAA_transport"/>
</dbReference>
<dbReference type="InterPro" id="IPR028081">
    <property type="entry name" value="Leu-bd"/>
</dbReference>
<dbReference type="Proteomes" id="UP000482960">
    <property type="component" value="Unassembled WGS sequence"/>
</dbReference>
<evidence type="ECO:0000256" key="3">
    <source>
        <dbReference type="SAM" id="SignalP"/>
    </source>
</evidence>
<keyword evidence="2 3" id="KW-0732">Signal</keyword>
<evidence type="ECO:0000313" key="6">
    <source>
        <dbReference type="Proteomes" id="UP000482960"/>
    </source>
</evidence>
<keyword evidence="6" id="KW-1185">Reference proteome</keyword>
<name>A0A6V8KZM9_9ACTN</name>
<dbReference type="Pfam" id="PF13458">
    <property type="entry name" value="Peripla_BP_6"/>
    <property type="match status" value="1"/>
</dbReference>
<feature type="signal peptide" evidence="3">
    <location>
        <begin position="1"/>
        <end position="20"/>
    </location>
</feature>
<dbReference type="PANTHER" id="PTHR30483:SF6">
    <property type="entry name" value="PERIPLASMIC BINDING PROTEIN OF ABC TRANSPORTER FOR NATURAL AMINO ACIDS"/>
    <property type="match status" value="1"/>
</dbReference>